<gene>
    <name evidence="2" type="ORF">MRL64_15455</name>
</gene>
<name>A0AAU6TNF4_UNCXX</name>
<keyword evidence="1" id="KW-0812">Transmembrane</keyword>
<sequence>MSKDTLEILTMLGTWFSGIGAFSAVMFALHSNKPRLKVKFRGQSKLEIMNQRPVNAHISHIYHLIDGTSDRRIGSFSPYRIILGNNSREDEALDQTVLSGEFSIIHLNSKVLIKSYIKQCQYSKVEVPKCMPKMYICVRLVTGKIYKLEAPLSFYKDVQYSYIDEPMRAIESLTDSNVVRGPSFDAVRSEVYSHTLERYSAAYKANMLWTLPKNKSLTKRLRQIRNAWHSQL</sequence>
<proteinExistence type="predicted"/>
<feature type="transmembrane region" description="Helical" evidence="1">
    <location>
        <begin position="12"/>
        <end position="29"/>
    </location>
</feature>
<keyword evidence="1" id="KW-1133">Transmembrane helix</keyword>
<accession>A0AAU6TNF4</accession>
<evidence type="ECO:0000313" key="2">
    <source>
        <dbReference type="EMBL" id="XAG63322.1"/>
    </source>
</evidence>
<evidence type="ECO:0000256" key="1">
    <source>
        <dbReference type="SAM" id="Phobius"/>
    </source>
</evidence>
<organism evidence="2">
    <name type="scientific">bacterium 19MO02SH05</name>
    <dbReference type="NCBI Taxonomy" id="2920696"/>
    <lineage>
        <taxon>Bacteria</taxon>
    </lineage>
</organism>
<protein>
    <submittedName>
        <fullName evidence="2">Uncharacterized protein</fullName>
    </submittedName>
</protein>
<keyword evidence="1" id="KW-0472">Membrane</keyword>
<reference evidence="2" key="1">
    <citation type="submission" date="2022-03" db="EMBL/GenBank/DDBJ databases">
        <title>Sea Food Isolates.</title>
        <authorList>
            <person name="Li c."/>
        </authorList>
    </citation>
    <scope>NUCLEOTIDE SEQUENCE</scope>
    <source>
        <strain evidence="2">19MO02SH05</strain>
    </source>
</reference>
<dbReference type="EMBL" id="CP095343">
    <property type="protein sequence ID" value="XAG63322.1"/>
    <property type="molecule type" value="Genomic_DNA"/>
</dbReference>
<dbReference type="AlphaFoldDB" id="A0AAU6TNF4"/>